<evidence type="ECO:0000256" key="15">
    <source>
        <dbReference type="ARBA" id="ARBA00030592"/>
    </source>
</evidence>
<dbReference type="PANTHER" id="PTHR11136">
    <property type="entry name" value="FOLYLPOLYGLUTAMATE SYNTHASE-RELATED"/>
    <property type="match status" value="1"/>
</dbReference>
<dbReference type="InterPro" id="IPR001645">
    <property type="entry name" value="Folylpolyglutamate_synth"/>
</dbReference>
<dbReference type="EC" id="6.3.2.17" evidence="6"/>
<evidence type="ECO:0000256" key="16">
    <source>
        <dbReference type="ARBA" id="ARBA00032510"/>
    </source>
</evidence>
<evidence type="ECO:0000313" key="23">
    <source>
        <dbReference type="EMBL" id="MBI3127484.1"/>
    </source>
</evidence>
<comment type="pathway">
    <text evidence="2">Cofactor biosynthesis; tetrahydrofolate biosynthesis; 7,8-dihydrofolate from 2-amino-4-hydroxy-6-hydroxymethyl-7,8-dihydropteridine diphosphate and 4-aminobenzoate: step 2/2.</text>
</comment>
<dbReference type="Pfam" id="PF02875">
    <property type="entry name" value="Mur_ligase_C"/>
    <property type="match status" value="1"/>
</dbReference>
<evidence type="ECO:0000256" key="6">
    <source>
        <dbReference type="ARBA" id="ARBA00013025"/>
    </source>
</evidence>
<organism evidence="23 24">
    <name type="scientific">Tectimicrobiota bacterium</name>
    <dbReference type="NCBI Taxonomy" id="2528274"/>
    <lineage>
        <taxon>Bacteria</taxon>
        <taxon>Pseudomonadati</taxon>
        <taxon>Nitrospinota/Tectimicrobiota group</taxon>
        <taxon>Candidatus Tectimicrobiota</taxon>
    </lineage>
</organism>
<evidence type="ECO:0000256" key="3">
    <source>
        <dbReference type="ARBA" id="ARBA00005150"/>
    </source>
</evidence>
<evidence type="ECO:0000256" key="14">
    <source>
        <dbReference type="ARBA" id="ARBA00030048"/>
    </source>
</evidence>
<comment type="catalytic activity">
    <reaction evidence="18">
        <text>10-formyltetrahydrofolyl-(gamma-L-Glu)(n) + L-glutamate + ATP = 10-formyltetrahydrofolyl-(gamma-L-Glu)(n+1) + ADP + phosphate + H(+)</text>
        <dbReference type="Rhea" id="RHEA:51904"/>
        <dbReference type="Rhea" id="RHEA-COMP:13088"/>
        <dbReference type="Rhea" id="RHEA-COMP:14300"/>
        <dbReference type="ChEBI" id="CHEBI:15378"/>
        <dbReference type="ChEBI" id="CHEBI:29985"/>
        <dbReference type="ChEBI" id="CHEBI:30616"/>
        <dbReference type="ChEBI" id="CHEBI:43474"/>
        <dbReference type="ChEBI" id="CHEBI:134413"/>
        <dbReference type="ChEBI" id="CHEBI:456216"/>
        <dbReference type="EC" id="6.3.2.17"/>
    </reaction>
</comment>
<evidence type="ECO:0000256" key="8">
    <source>
        <dbReference type="ARBA" id="ARBA00022598"/>
    </source>
</evidence>
<evidence type="ECO:0000256" key="18">
    <source>
        <dbReference type="ARBA" id="ARBA00047808"/>
    </source>
</evidence>
<keyword evidence="12" id="KW-0460">Magnesium</keyword>
<dbReference type="EC" id="6.3.2.12" evidence="5"/>
<keyword evidence="11 21" id="KW-0067">ATP-binding</keyword>
<comment type="similarity">
    <text evidence="4 21">Belongs to the folylpolyglutamate synthase family.</text>
</comment>
<keyword evidence="9" id="KW-0479">Metal-binding</keyword>
<evidence type="ECO:0000256" key="13">
    <source>
        <dbReference type="ARBA" id="ARBA00022909"/>
    </source>
</evidence>
<evidence type="ECO:0000256" key="20">
    <source>
        <dbReference type="ARBA" id="ARBA00049161"/>
    </source>
</evidence>
<evidence type="ECO:0000256" key="10">
    <source>
        <dbReference type="ARBA" id="ARBA00022741"/>
    </source>
</evidence>
<dbReference type="InterPro" id="IPR036565">
    <property type="entry name" value="Mur-like_cat_sf"/>
</dbReference>
<dbReference type="PANTHER" id="PTHR11136:SF0">
    <property type="entry name" value="DIHYDROFOLATE SYNTHETASE-RELATED"/>
    <property type="match status" value="1"/>
</dbReference>
<dbReference type="Proteomes" id="UP000782312">
    <property type="component" value="Unassembled WGS sequence"/>
</dbReference>
<evidence type="ECO:0000256" key="1">
    <source>
        <dbReference type="ARBA" id="ARBA00002714"/>
    </source>
</evidence>
<sequence>MESFRRLEVFLNALAALPKKSWRPRTDPRGVRVEGPGLRRAEALLERLGMPAPGRSVVHVVGTSGKGSTVLMMAEAFFAAGVRTAAFFSPHLTSLAERFWINGRFMDPSQARRCGFRLAEAAGEMAKDAELGPPSYFEATLGVFLLAAEEAGCEMILLEAGLGGTYDATNAVTPAVLDVVTPIGLDHTDLLGETVARIARDKAGIITPGGRVISGARHVSARRELARAARERGAAMFVPPEVRGLSWDAEGCRFELAFTGGERWEGMRTRMWGAHQAANAAVAAGACRLLGLGEAAVRAGVSAARLPCRLEAMPGHPAVILDGAHNRDKARALAEAMDRWPARRRLFVLGAVGDKDYRGMARVLAPAGHRFLVTLPPGGVPRPGLLPERFRQALVRAGAREVEVQMDPWSAFEAALAEAREEDVVVVAGSLYLAGELRRRWVPESRILETGRAFPPEFGT</sequence>
<comment type="catalytic activity">
    <reaction evidence="19">
        <text>(6R)-5,10-methylenetetrahydrofolyl-(gamma-L-Glu)(n) + L-glutamate + ATP = (6R)-5,10-methylenetetrahydrofolyl-(gamma-L-Glu)(n+1) + ADP + phosphate + H(+)</text>
        <dbReference type="Rhea" id="RHEA:51912"/>
        <dbReference type="Rhea" id="RHEA-COMP:13257"/>
        <dbReference type="Rhea" id="RHEA-COMP:13258"/>
        <dbReference type="ChEBI" id="CHEBI:15378"/>
        <dbReference type="ChEBI" id="CHEBI:29985"/>
        <dbReference type="ChEBI" id="CHEBI:30616"/>
        <dbReference type="ChEBI" id="CHEBI:43474"/>
        <dbReference type="ChEBI" id="CHEBI:136572"/>
        <dbReference type="ChEBI" id="CHEBI:456216"/>
        <dbReference type="EC" id="6.3.2.17"/>
    </reaction>
</comment>
<proteinExistence type="inferred from homology"/>
<evidence type="ECO:0000256" key="17">
    <source>
        <dbReference type="ARBA" id="ARBA00047493"/>
    </source>
</evidence>
<dbReference type="PIRSF" id="PIRSF001563">
    <property type="entry name" value="Folylpolyglu_synth"/>
    <property type="match status" value="1"/>
</dbReference>
<dbReference type="GO" id="GO:0046872">
    <property type="term" value="F:metal ion binding"/>
    <property type="evidence" value="ECO:0007669"/>
    <property type="project" value="UniProtKB-KW"/>
</dbReference>
<evidence type="ECO:0000256" key="9">
    <source>
        <dbReference type="ARBA" id="ARBA00022723"/>
    </source>
</evidence>
<dbReference type="GO" id="GO:0005737">
    <property type="term" value="C:cytoplasm"/>
    <property type="evidence" value="ECO:0007669"/>
    <property type="project" value="TreeGrafter"/>
</dbReference>
<keyword evidence="13" id="KW-0289">Folate biosynthesis</keyword>
<dbReference type="AlphaFoldDB" id="A0A932HXF6"/>
<comment type="caution">
    <text evidence="23">The sequence shown here is derived from an EMBL/GenBank/DDBJ whole genome shotgun (WGS) entry which is preliminary data.</text>
</comment>
<evidence type="ECO:0000256" key="12">
    <source>
        <dbReference type="ARBA" id="ARBA00022842"/>
    </source>
</evidence>
<evidence type="ECO:0000256" key="4">
    <source>
        <dbReference type="ARBA" id="ARBA00008276"/>
    </source>
</evidence>
<dbReference type="GO" id="GO:0046656">
    <property type="term" value="P:folic acid biosynthetic process"/>
    <property type="evidence" value="ECO:0007669"/>
    <property type="project" value="UniProtKB-KW"/>
</dbReference>
<dbReference type="GO" id="GO:0008841">
    <property type="term" value="F:dihydrofolate synthase activity"/>
    <property type="evidence" value="ECO:0007669"/>
    <property type="project" value="UniProtKB-EC"/>
</dbReference>
<keyword evidence="10 21" id="KW-0547">Nucleotide-binding</keyword>
<feature type="domain" description="Mur ligase C-terminal" evidence="22">
    <location>
        <begin position="309"/>
        <end position="430"/>
    </location>
</feature>
<dbReference type="SUPFAM" id="SSF53244">
    <property type="entry name" value="MurD-like peptide ligases, peptide-binding domain"/>
    <property type="match status" value="1"/>
</dbReference>
<dbReference type="GO" id="GO:0004326">
    <property type="term" value="F:tetrahydrofolylpolyglutamate synthase activity"/>
    <property type="evidence" value="ECO:0007669"/>
    <property type="project" value="UniProtKB-EC"/>
</dbReference>
<evidence type="ECO:0000256" key="19">
    <source>
        <dbReference type="ARBA" id="ARBA00049035"/>
    </source>
</evidence>
<dbReference type="Gene3D" id="3.40.1190.10">
    <property type="entry name" value="Mur-like, catalytic domain"/>
    <property type="match status" value="1"/>
</dbReference>
<evidence type="ECO:0000313" key="24">
    <source>
        <dbReference type="Proteomes" id="UP000782312"/>
    </source>
</evidence>
<evidence type="ECO:0000256" key="7">
    <source>
        <dbReference type="ARBA" id="ARBA00019357"/>
    </source>
</evidence>
<evidence type="ECO:0000256" key="5">
    <source>
        <dbReference type="ARBA" id="ARBA00013023"/>
    </source>
</evidence>
<dbReference type="GO" id="GO:0005524">
    <property type="term" value="F:ATP binding"/>
    <property type="evidence" value="ECO:0007669"/>
    <property type="project" value="UniProtKB-KW"/>
</dbReference>
<dbReference type="InterPro" id="IPR036615">
    <property type="entry name" value="Mur_ligase_C_dom_sf"/>
</dbReference>
<comment type="catalytic activity">
    <reaction evidence="17">
        <text>(6S)-5,6,7,8-tetrahydrofolyl-(gamma-L-Glu)(n) + L-glutamate + ATP = (6S)-5,6,7,8-tetrahydrofolyl-(gamma-L-Glu)(n+1) + ADP + phosphate + H(+)</text>
        <dbReference type="Rhea" id="RHEA:10580"/>
        <dbReference type="Rhea" id="RHEA-COMP:14738"/>
        <dbReference type="Rhea" id="RHEA-COMP:14740"/>
        <dbReference type="ChEBI" id="CHEBI:15378"/>
        <dbReference type="ChEBI" id="CHEBI:29985"/>
        <dbReference type="ChEBI" id="CHEBI:30616"/>
        <dbReference type="ChEBI" id="CHEBI:43474"/>
        <dbReference type="ChEBI" id="CHEBI:141005"/>
        <dbReference type="ChEBI" id="CHEBI:456216"/>
        <dbReference type="EC" id="6.3.2.17"/>
    </reaction>
</comment>
<evidence type="ECO:0000256" key="2">
    <source>
        <dbReference type="ARBA" id="ARBA00004799"/>
    </source>
</evidence>
<evidence type="ECO:0000256" key="11">
    <source>
        <dbReference type="ARBA" id="ARBA00022840"/>
    </source>
</evidence>
<keyword evidence="8 21" id="KW-0436">Ligase</keyword>
<comment type="pathway">
    <text evidence="3">Cofactor biosynthesis; tetrahydrofolylpolyglutamate biosynthesis.</text>
</comment>
<comment type="function">
    <text evidence="1">Functions in two distinct reactions of the de novo folate biosynthetic pathway. Catalyzes the addition of a glutamate residue to dihydropteroate (7,8-dihydropteroate or H2Pte) to form dihydrofolate (7,8-dihydrofolate monoglutamate or H2Pte-Glu). Also catalyzes successive additions of L-glutamate to tetrahydrofolate or 10-formyltetrahydrofolate or 5,10-methylenetetrahydrofolate, leading to folylpolyglutamate derivatives.</text>
</comment>
<name>A0A932HXF6_UNCTE</name>
<comment type="catalytic activity">
    <reaction evidence="20">
        <text>7,8-dihydropteroate + L-glutamate + ATP = 7,8-dihydrofolate + ADP + phosphate + H(+)</text>
        <dbReference type="Rhea" id="RHEA:23584"/>
        <dbReference type="ChEBI" id="CHEBI:15378"/>
        <dbReference type="ChEBI" id="CHEBI:17839"/>
        <dbReference type="ChEBI" id="CHEBI:29985"/>
        <dbReference type="ChEBI" id="CHEBI:30616"/>
        <dbReference type="ChEBI" id="CHEBI:43474"/>
        <dbReference type="ChEBI" id="CHEBI:57451"/>
        <dbReference type="ChEBI" id="CHEBI:456216"/>
        <dbReference type="EC" id="6.3.2.12"/>
    </reaction>
</comment>
<accession>A0A932HXF6</accession>
<evidence type="ECO:0000256" key="21">
    <source>
        <dbReference type="PIRNR" id="PIRNR001563"/>
    </source>
</evidence>
<reference evidence="23" key="1">
    <citation type="submission" date="2020-07" db="EMBL/GenBank/DDBJ databases">
        <title>Huge and variable diversity of episymbiotic CPR bacteria and DPANN archaea in groundwater ecosystems.</title>
        <authorList>
            <person name="He C.Y."/>
            <person name="Keren R."/>
            <person name="Whittaker M."/>
            <person name="Farag I.F."/>
            <person name="Doudna J."/>
            <person name="Cate J.H.D."/>
            <person name="Banfield J.F."/>
        </authorList>
    </citation>
    <scope>NUCLEOTIDE SEQUENCE</scope>
    <source>
        <strain evidence="23">NC_groundwater_763_Ag_S-0.2um_68_21</strain>
    </source>
</reference>
<dbReference type="InterPro" id="IPR004101">
    <property type="entry name" value="Mur_ligase_C"/>
</dbReference>
<gene>
    <name evidence="23" type="ORF">HYZ11_07770</name>
</gene>
<protein>
    <recommendedName>
        <fullName evidence="7">Dihydrofolate synthase/folylpolyglutamate synthase</fullName>
        <ecNumber evidence="5">6.3.2.12</ecNumber>
        <ecNumber evidence="6">6.3.2.17</ecNumber>
    </recommendedName>
    <alternativeName>
        <fullName evidence="16">Folylpoly-gamma-glutamate synthetase-dihydrofolate synthetase</fullName>
    </alternativeName>
    <alternativeName>
        <fullName evidence="14">Folylpolyglutamate synthetase</fullName>
    </alternativeName>
    <alternativeName>
        <fullName evidence="15">Tetrahydrofolylpolyglutamate synthase</fullName>
    </alternativeName>
</protein>
<evidence type="ECO:0000259" key="22">
    <source>
        <dbReference type="Pfam" id="PF02875"/>
    </source>
</evidence>
<dbReference type="Gene3D" id="3.90.190.20">
    <property type="entry name" value="Mur ligase, C-terminal domain"/>
    <property type="match status" value="1"/>
</dbReference>
<dbReference type="SUPFAM" id="SSF53623">
    <property type="entry name" value="MurD-like peptide ligases, catalytic domain"/>
    <property type="match status" value="1"/>
</dbReference>
<dbReference type="NCBIfam" id="TIGR01499">
    <property type="entry name" value="folC"/>
    <property type="match status" value="1"/>
</dbReference>
<dbReference type="EMBL" id="JACPUR010000017">
    <property type="protein sequence ID" value="MBI3127484.1"/>
    <property type="molecule type" value="Genomic_DNA"/>
</dbReference>